<evidence type="ECO:0000313" key="3">
    <source>
        <dbReference type="Proteomes" id="UP000423274"/>
    </source>
</evidence>
<dbReference type="GO" id="GO:0003677">
    <property type="term" value="F:DNA binding"/>
    <property type="evidence" value="ECO:0007669"/>
    <property type="project" value="InterPro"/>
</dbReference>
<sequence>MNSGMKMRDARLNAGLTLKQLSKLSGVSLSSLSAYERGSRKPKIETAAMIAPFLGLAPGDLSEIPRWAEKYDDQIVSIVLKAYRQQESTNKDNKSDNVLFAMLHDLLQLELHREPKDNDVREEIVRMLPDIYDRLSKLPNFGKGKALDRSNRQEVIQTVSEIAEQRILNSNMRLVQTEFPQIEQIKSELDSISVQLRDLLGGFIDKTREDREREIEVSRVKLQRLFNEFDSKLRDIIES</sequence>
<dbReference type="Proteomes" id="UP000423274">
    <property type="component" value="Chromosome"/>
</dbReference>
<proteinExistence type="predicted"/>
<dbReference type="Gene3D" id="1.10.260.40">
    <property type="entry name" value="lambda repressor-like DNA-binding domains"/>
    <property type="match status" value="1"/>
</dbReference>
<dbReference type="RefSeq" id="WP_156657016.1">
    <property type="nucleotide sequence ID" value="NZ_CP022954.1"/>
</dbReference>
<name>A0AAP9HKG3_LACPA</name>
<dbReference type="EMBL" id="CP022954">
    <property type="protein sequence ID" value="QGV19655.1"/>
    <property type="molecule type" value="Genomic_DNA"/>
</dbReference>
<dbReference type="SUPFAM" id="SSF47413">
    <property type="entry name" value="lambda repressor-like DNA-binding domains"/>
    <property type="match status" value="1"/>
</dbReference>
<protein>
    <recommendedName>
        <fullName evidence="1">HTH cro/C1-type domain-containing protein</fullName>
    </recommendedName>
</protein>
<feature type="domain" description="HTH cro/C1-type" evidence="1">
    <location>
        <begin position="7"/>
        <end position="61"/>
    </location>
</feature>
<dbReference type="InterPro" id="IPR001387">
    <property type="entry name" value="Cro/C1-type_HTH"/>
</dbReference>
<dbReference type="PROSITE" id="PS50943">
    <property type="entry name" value="HTH_CROC1"/>
    <property type="match status" value="1"/>
</dbReference>
<organism evidence="2 3">
    <name type="scientific">Lacticaseibacillus paracasei subsp. paracasei</name>
    <dbReference type="NCBI Taxonomy" id="47714"/>
    <lineage>
        <taxon>Bacteria</taxon>
        <taxon>Bacillati</taxon>
        <taxon>Bacillota</taxon>
        <taxon>Bacilli</taxon>
        <taxon>Lactobacillales</taxon>
        <taxon>Lactobacillaceae</taxon>
        <taxon>Lacticaseibacillus</taxon>
    </lineage>
</organism>
<dbReference type="SMART" id="SM00530">
    <property type="entry name" value="HTH_XRE"/>
    <property type="match status" value="1"/>
</dbReference>
<accession>A0AAP9HKG3</accession>
<gene>
    <name evidence="2" type="ORF">LCAKO_3168</name>
</gene>
<evidence type="ECO:0000259" key="1">
    <source>
        <dbReference type="PROSITE" id="PS50943"/>
    </source>
</evidence>
<dbReference type="InterPro" id="IPR010982">
    <property type="entry name" value="Lambda_DNA-bd_dom_sf"/>
</dbReference>
<dbReference type="AlphaFoldDB" id="A0AAP9HKG3"/>
<dbReference type="Pfam" id="PF01381">
    <property type="entry name" value="HTH_3"/>
    <property type="match status" value="1"/>
</dbReference>
<reference evidence="2 3" key="1">
    <citation type="submission" date="2017-08" db="EMBL/GenBank/DDBJ databases">
        <title>Genome sequence, comparative genomics and functional analysis of the highly adhesive Lactobacillus paracasei Kobulty strain.</title>
        <authorList>
            <person name="Koryszewska-Baginska A."/>
            <person name="Grynberg M."/>
            <person name="Aleksandrzak-Piekarczyk T."/>
        </authorList>
    </citation>
    <scope>NUCLEOTIDE SEQUENCE [LARGE SCALE GENOMIC DNA]</scope>
    <source>
        <strain evidence="2 3">IBB3423</strain>
    </source>
</reference>
<evidence type="ECO:0000313" key="2">
    <source>
        <dbReference type="EMBL" id="QGV19655.1"/>
    </source>
</evidence>